<accession>A0A935MU17</accession>
<sequence>MLFALFYIVAIVILVLHFTGFLARHNLEWLVLVLAVAVFPAVIYL</sequence>
<evidence type="ECO:0000313" key="3">
    <source>
        <dbReference type="Proteomes" id="UP000739411"/>
    </source>
</evidence>
<name>A0A935MU17_9RHOO</name>
<dbReference type="AlphaFoldDB" id="A0A935MU17"/>
<keyword evidence="1" id="KW-0812">Transmembrane</keyword>
<feature type="transmembrane region" description="Helical" evidence="1">
    <location>
        <begin position="29"/>
        <end position="44"/>
    </location>
</feature>
<dbReference type="EMBL" id="JADJMS010000036">
    <property type="protein sequence ID" value="MBK7416239.1"/>
    <property type="molecule type" value="Genomic_DNA"/>
</dbReference>
<comment type="caution">
    <text evidence="2">The sequence shown here is derived from an EMBL/GenBank/DDBJ whole genome shotgun (WGS) entry which is preliminary data.</text>
</comment>
<reference evidence="2 3" key="1">
    <citation type="submission" date="2020-10" db="EMBL/GenBank/DDBJ databases">
        <title>Connecting structure to function with the recovery of over 1000 high-quality activated sludge metagenome-assembled genomes encoding full-length rRNA genes using long-read sequencing.</title>
        <authorList>
            <person name="Singleton C.M."/>
            <person name="Petriglieri F."/>
            <person name="Kristensen J.M."/>
            <person name="Kirkegaard R.H."/>
            <person name="Michaelsen T.Y."/>
            <person name="Andersen M.H."/>
            <person name="Karst S.M."/>
            <person name="Dueholm M.S."/>
            <person name="Nielsen P.H."/>
            <person name="Albertsen M."/>
        </authorList>
    </citation>
    <scope>NUCLEOTIDE SEQUENCE [LARGE SCALE GENOMIC DNA]</scope>
    <source>
        <strain evidence="2">EsbW_18-Q3-R4-48_BATAC.463</strain>
    </source>
</reference>
<organism evidence="2 3">
    <name type="scientific">Candidatus Dechloromonas phosphorivorans</name>
    <dbReference type="NCBI Taxonomy" id="2899244"/>
    <lineage>
        <taxon>Bacteria</taxon>
        <taxon>Pseudomonadati</taxon>
        <taxon>Pseudomonadota</taxon>
        <taxon>Betaproteobacteria</taxon>
        <taxon>Rhodocyclales</taxon>
        <taxon>Azonexaceae</taxon>
        <taxon>Dechloromonas</taxon>
    </lineage>
</organism>
<proteinExistence type="predicted"/>
<evidence type="ECO:0000256" key="1">
    <source>
        <dbReference type="SAM" id="Phobius"/>
    </source>
</evidence>
<evidence type="ECO:0000313" key="2">
    <source>
        <dbReference type="EMBL" id="MBK7416239.1"/>
    </source>
</evidence>
<dbReference type="Proteomes" id="UP000739411">
    <property type="component" value="Unassembled WGS sequence"/>
</dbReference>
<gene>
    <name evidence="2" type="ORF">IPJ38_15210</name>
</gene>
<feature type="transmembrane region" description="Helical" evidence="1">
    <location>
        <begin position="5"/>
        <end position="23"/>
    </location>
</feature>
<keyword evidence="1" id="KW-1133">Transmembrane helix</keyword>
<keyword evidence="1" id="KW-0472">Membrane</keyword>
<protein>
    <submittedName>
        <fullName evidence="2">Uncharacterized protein</fullName>
    </submittedName>
</protein>